<dbReference type="SUPFAM" id="SSF51430">
    <property type="entry name" value="NAD(P)-linked oxidoreductase"/>
    <property type="match status" value="2"/>
</dbReference>
<organism evidence="5 6">
    <name type="scientific">Cynara cardunculus var. scolymus</name>
    <name type="common">Globe artichoke</name>
    <name type="synonym">Cynara scolymus</name>
    <dbReference type="NCBI Taxonomy" id="59895"/>
    <lineage>
        <taxon>Eukaryota</taxon>
        <taxon>Viridiplantae</taxon>
        <taxon>Streptophyta</taxon>
        <taxon>Embryophyta</taxon>
        <taxon>Tracheophyta</taxon>
        <taxon>Spermatophyta</taxon>
        <taxon>Magnoliopsida</taxon>
        <taxon>eudicotyledons</taxon>
        <taxon>Gunneridae</taxon>
        <taxon>Pentapetalae</taxon>
        <taxon>asterids</taxon>
        <taxon>campanulids</taxon>
        <taxon>Asterales</taxon>
        <taxon>Asteraceae</taxon>
        <taxon>Carduoideae</taxon>
        <taxon>Cardueae</taxon>
        <taxon>Carduinae</taxon>
        <taxon>Cynara</taxon>
    </lineage>
</organism>
<comment type="similarity">
    <text evidence="1">Belongs to the aldo/keto reductase family.</text>
</comment>
<feature type="domain" description="NADP-dependent oxidoreductase" evidence="4">
    <location>
        <begin position="22"/>
        <end position="293"/>
    </location>
</feature>
<dbReference type="EMBL" id="LEKV01007612">
    <property type="protein sequence ID" value="KVG79775.1"/>
    <property type="molecule type" value="Genomic_DNA"/>
</dbReference>
<dbReference type="Gramene" id="KVG79775">
    <property type="protein sequence ID" value="KVG79775"/>
    <property type="gene ID" value="Ccrd_026192"/>
</dbReference>
<keyword evidence="2" id="KW-0521">NADP</keyword>
<dbReference type="Pfam" id="PF00248">
    <property type="entry name" value="Aldo_ket_red"/>
    <property type="match status" value="2"/>
</dbReference>
<dbReference type="PROSITE" id="PS00798">
    <property type="entry name" value="ALDOKETO_REDUCTASE_1"/>
    <property type="match status" value="2"/>
</dbReference>
<evidence type="ECO:0000256" key="1">
    <source>
        <dbReference type="ARBA" id="ARBA00007905"/>
    </source>
</evidence>
<dbReference type="Proteomes" id="UP000243975">
    <property type="component" value="Unassembled WGS sequence"/>
</dbReference>
<feature type="domain" description="NADP-dependent oxidoreductase" evidence="4">
    <location>
        <begin position="303"/>
        <end position="563"/>
    </location>
</feature>
<dbReference type="FunFam" id="3.20.20.100:FF:000014">
    <property type="entry name" value="NAD(P)-linked oxidoreductase superfamily protein"/>
    <property type="match status" value="1"/>
</dbReference>
<evidence type="ECO:0000259" key="4">
    <source>
        <dbReference type="Pfam" id="PF00248"/>
    </source>
</evidence>
<reference evidence="5 6" key="1">
    <citation type="journal article" date="2016" name="Sci. Rep.">
        <title>The genome sequence of the outbreeding globe artichoke constructed de novo incorporating a phase-aware low-pass sequencing strategy of F1 progeny.</title>
        <authorList>
            <person name="Scaglione D."/>
            <person name="Reyes-Chin-Wo S."/>
            <person name="Acquadro A."/>
            <person name="Froenicke L."/>
            <person name="Portis E."/>
            <person name="Beitel C."/>
            <person name="Tirone M."/>
            <person name="Mauro R."/>
            <person name="Lo Monaco A."/>
            <person name="Mauromicale G."/>
            <person name="Faccioli P."/>
            <person name="Cattivelli L."/>
            <person name="Rieseberg L."/>
            <person name="Michelmore R."/>
            <person name="Lanteri S."/>
        </authorList>
    </citation>
    <scope>NUCLEOTIDE SEQUENCE [LARGE SCALE GENOMIC DNA]</scope>
    <source>
        <strain evidence="5">2C</strain>
    </source>
</reference>
<dbReference type="PROSITE" id="PS00063">
    <property type="entry name" value="ALDOKETO_REDUCTASE_3"/>
    <property type="match status" value="2"/>
</dbReference>
<dbReference type="PRINTS" id="PR00069">
    <property type="entry name" value="ALDKETRDTASE"/>
</dbReference>
<keyword evidence="6" id="KW-1185">Reference proteome</keyword>
<evidence type="ECO:0000256" key="2">
    <source>
        <dbReference type="ARBA" id="ARBA00022857"/>
    </source>
</evidence>
<dbReference type="CDD" id="cd19124">
    <property type="entry name" value="AKR_AKR4A_4B"/>
    <property type="match status" value="2"/>
</dbReference>
<evidence type="ECO:0000256" key="3">
    <source>
        <dbReference type="ARBA" id="ARBA00023002"/>
    </source>
</evidence>
<evidence type="ECO:0000313" key="6">
    <source>
        <dbReference type="Proteomes" id="UP000243975"/>
    </source>
</evidence>
<dbReference type="Gene3D" id="3.20.20.100">
    <property type="entry name" value="NADP-dependent oxidoreductase domain"/>
    <property type="match status" value="2"/>
</dbReference>
<evidence type="ECO:0000313" key="5">
    <source>
        <dbReference type="EMBL" id="KVG79775.1"/>
    </source>
</evidence>
<dbReference type="FunFam" id="3.20.20.100:FF:000013">
    <property type="entry name" value="NADPH-dependent codeinone reductase 1-1"/>
    <property type="match status" value="1"/>
</dbReference>
<dbReference type="InterPro" id="IPR020471">
    <property type="entry name" value="AKR"/>
</dbReference>
<protein>
    <submittedName>
        <fullName evidence="5">Aldo/keto reductase</fullName>
    </submittedName>
</protein>
<dbReference type="OMA" id="YNYKNED"/>
<dbReference type="STRING" id="59895.A0A118I1T4"/>
<name>A0A118I1T4_CYNCS</name>
<proteinExistence type="inferred from homology"/>
<accession>A0A118I1T4</accession>
<dbReference type="PANTHER" id="PTHR11732">
    <property type="entry name" value="ALDO/KETO REDUCTASE"/>
    <property type="match status" value="1"/>
</dbReference>
<comment type="caution">
    <text evidence="5">The sequence shown here is derived from an EMBL/GenBank/DDBJ whole genome shotgun (WGS) entry which is preliminary data.</text>
</comment>
<dbReference type="InterPro" id="IPR044497">
    <property type="entry name" value="AKR4A/B"/>
</dbReference>
<dbReference type="InterPro" id="IPR023210">
    <property type="entry name" value="NADP_OxRdtase_dom"/>
</dbReference>
<dbReference type="InterPro" id="IPR018170">
    <property type="entry name" value="Aldo/ket_reductase_CS"/>
</dbReference>
<gene>
    <name evidence="5" type="ORF">Ccrd_026192</name>
</gene>
<dbReference type="AlphaFoldDB" id="A0A118I1T4"/>
<dbReference type="InterPro" id="IPR036812">
    <property type="entry name" value="NAD(P)_OxRdtase_dom_sf"/>
</dbReference>
<dbReference type="GO" id="GO:0016616">
    <property type="term" value="F:oxidoreductase activity, acting on the CH-OH group of donors, NAD or NADP as acceptor"/>
    <property type="evidence" value="ECO:0007669"/>
    <property type="project" value="InterPro"/>
</dbReference>
<dbReference type="GO" id="GO:0035835">
    <property type="term" value="P:indole alkaloid biosynthetic process"/>
    <property type="evidence" value="ECO:0007669"/>
    <property type="project" value="UniProtKB-ARBA"/>
</dbReference>
<sequence>MVIRIPETMISSSDGRRPIPLIGMGTARSREGEDEIKKGIIEAIKVGYRHFDTAELYQTEKALGEAINDALQLGLIKSREELFITTKLWCNATEGYLVLPAIKQSLRNLGLEYVDLYLIHWPITLKQEEFKIPIPKECIIPINLKDVWKAMEECQNLGLTKSIGVSNFSVTKIQELLSFAKIPPAINQVEMNPVWQQKKLNEFCKKNGILVTGYSPLGASGNKWGHNRVMECDVLQQIADSKRKTVAQISLRWIYEQGVSFVVKSFNPERMRQNLDIFDWSLTEGELNKISQIPQQKHANFMIGMGTATLTAGSDEVKAAILEAIKVGYRHFDTAAFYQTENSVGEAIKEALRQGLIKSRTELFITTKLWCNSAERHLVLPALKENLYLIHWPLKLNQEQYKLPVPKECVAAIDIKGVWEAMEDCQDLKLTKSIGVSNFSCRRIQEILSFARIPPSVNQVEMNPLWQQNELNRFCKANSILLTAYSPLGGYGNPWGHNRVMESDVLQQIAMSKGKTIAQVSLRWLYEQGVSFVVKSFNMERMKQNLDIFDWSLSQEELNKISRIPQRKNLYLVGMMVKEHNDVMDEIDAEI</sequence>
<keyword evidence="3" id="KW-0560">Oxidoreductase</keyword>
<dbReference type="PROSITE" id="PS00062">
    <property type="entry name" value="ALDOKETO_REDUCTASE_2"/>
    <property type="match status" value="2"/>
</dbReference>